<dbReference type="AlphaFoldDB" id="A0A1G2FRN4"/>
<proteinExistence type="predicted"/>
<organism evidence="1 2">
    <name type="scientific">Candidatus Portnoybacteria bacterium RIFCSPLOWO2_02_FULL_39_11</name>
    <dbReference type="NCBI Taxonomy" id="1802001"/>
    <lineage>
        <taxon>Bacteria</taxon>
        <taxon>Candidatus Portnoyibacteriota</taxon>
    </lineage>
</organism>
<dbReference type="Proteomes" id="UP000177126">
    <property type="component" value="Unassembled WGS sequence"/>
</dbReference>
<evidence type="ECO:0000313" key="1">
    <source>
        <dbReference type="EMBL" id="OGZ40467.1"/>
    </source>
</evidence>
<gene>
    <name evidence="1" type="ORF">A3B04_01515</name>
</gene>
<comment type="caution">
    <text evidence="1">The sequence shown here is derived from an EMBL/GenBank/DDBJ whole genome shotgun (WGS) entry which is preliminary data.</text>
</comment>
<evidence type="ECO:0000313" key="2">
    <source>
        <dbReference type="Proteomes" id="UP000177126"/>
    </source>
</evidence>
<name>A0A1G2FRN4_9BACT</name>
<accession>A0A1G2FRN4</accession>
<dbReference type="EMBL" id="MHNF01000031">
    <property type="protein sequence ID" value="OGZ40467.1"/>
    <property type="molecule type" value="Genomic_DNA"/>
</dbReference>
<protein>
    <submittedName>
        <fullName evidence="1">Uncharacterized protein</fullName>
    </submittedName>
</protein>
<sequence length="111" mass="13194">MNYIHKELAQGRWFKLSFFEQMANVGSEVGRAINWRGKNAQYFQAAFERALELLDLTIDDAKNKKRLRELWRVREVMADYFQFDNIYGSTDKSWQNYFYAFNYAARLAAGV</sequence>
<reference evidence="1 2" key="1">
    <citation type="journal article" date="2016" name="Nat. Commun.">
        <title>Thousands of microbial genomes shed light on interconnected biogeochemical processes in an aquifer system.</title>
        <authorList>
            <person name="Anantharaman K."/>
            <person name="Brown C.T."/>
            <person name="Hug L.A."/>
            <person name="Sharon I."/>
            <person name="Castelle C.J."/>
            <person name="Probst A.J."/>
            <person name="Thomas B.C."/>
            <person name="Singh A."/>
            <person name="Wilkins M.J."/>
            <person name="Karaoz U."/>
            <person name="Brodie E.L."/>
            <person name="Williams K.H."/>
            <person name="Hubbard S.S."/>
            <person name="Banfield J.F."/>
        </authorList>
    </citation>
    <scope>NUCLEOTIDE SEQUENCE [LARGE SCALE GENOMIC DNA]</scope>
</reference>